<feature type="binding site" evidence="2">
    <location>
        <position position="132"/>
    </location>
    <ligand>
        <name>Mn(2+)</name>
        <dbReference type="ChEBI" id="CHEBI:29035"/>
        <label>2</label>
    </ligand>
</feature>
<dbReference type="CDD" id="cd07398">
    <property type="entry name" value="MPP_YbbF-LpxH"/>
    <property type="match status" value="1"/>
</dbReference>
<dbReference type="OrthoDB" id="9783283at2"/>
<gene>
    <name evidence="2" type="primary">lpxH</name>
    <name evidence="3" type="ORF">DZC73_24410</name>
</gene>
<keyword evidence="2" id="KW-0472">Membrane</keyword>
<name>A0A3N7HJC0_9BURK</name>
<reference evidence="3 4" key="1">
    <citation type="submission" date="2018-08" db="EMBL/GenBank/DDBJ databases">
        <authorList>
            <person name="Khan S.A."/>
            <person name="Jeon C.O."/>
            <person name="Chun B.H."/>
            <person name="Jeong S.E."/>
        </authorList>
    </citation>
    <scope>NUCLEOTIDE SEQUENCE [LARGE SCALE GENOMIC DNA]</scope>
    <source>
        <strain evidence="3 4">S-16</strain>
    </source>
</reference>
<dbReference type="GO" id="GO:0008758">
    <property type="term" value="F:UDP-2,3-diacylglucosamine hydrolase activity"/>
    <property type="evidence" value="ECO:0007669"/>
    <property type="project" value="UniProtKB-UniRule"/>
</dbReference>
<keyword evidence="2" id="KW-0443">Lipid metabolism</keyword>
<protein>
    <recommendedName>
        <fullName evidence="2">UDP-2,3-diacylglucosamine hydrolase</fullName>
        <ecNumber evidence="2">3.6.1.54</ecNumber>
    </recommendedName>
    <alternativeName>
        <fullName evidence="2">UDP-2,3-diacylglucosamine diphosphatase</fullName>
    </alternativeName>
</protein>
<dbReference type="RefSeq" id="WP_124542995.1">
    <property type="nucleotide sequence ID" value="NZ_QUSW01000008.1"/>
</dbReference>
<dbReference type="EC" id="3.6.1.54" evidence="2"/>
<organism evidence="3 4">
    <name type="scientific">Piscinibacter terrae</name>
    <dbReference type="NCBI Taxonomy" id="2496871"/>
    <lineage>
        <taxon>Bacteria</taxon>
        <taxon>Pseudomonadati</taxon>
        <taxon>Pseudomonadota</taxon>
        <taxon>Betaproteobacteria</taxon>
        <taxon>Burkholderiales</taxon>
        <taxon>Sphaerotilaceae</taxon>
        <taxon>Piscinibacter</taxon>
    </lineage>
</organism>
<dbReference type="GO" id="GO:0030145">
    <property type="term" value="F:manganese ion binding"/>
    <property type="evidence" value="ECO:0007669"/>
    <property type="project" value="UniProtKB-UniRule"/>
</dbReference>
<feature type="binding site" evidence="2">
    <location>
        <position position="28"/>
    </location>
    <ligand>
        <name>Mn(2+)</name>
        <dbReference type="ChEBI" id="CHEBI:29035"/>
        <label>1</label>
    </ligand>
</feature>
<comment type="subcellular location">
    <subcellularLocation>
        <location evidence="2">Cell inner membrane</location>
        <topology evidence="2">Peripheral membrane protein</topology>
        <orientation evidence="2">Cytoplasmic side</orientation>
    </subcellularLocation>
</comment>
<keyword evidence="2" id="KW-0464">Manganese</keyword>
<comment type="pathway">
    <text evidence="2">Glycolipid biosynthesis; lipid IV(A) biosynthesis; lipid IV(A) from (3R)-3-hydroxytetradecanoyl-[acyl-carrier-protein] and UDP-N-acetyl-alpha-D-glucosamine: step 4/6.</text>
</comment>
<keyword evidence="2" id="KW-1003">Cell membrane</keyword>
<feature type="binding site" evidence="2">
    <location>
        <position position="182"/>
    </location>
    <ligand>
        <name>substrate</name>
    </ligand>
</feature>
<dbReference type="InterPro" id="IPR010138">
    <property type="entry name" value="UDP-diacylglucosamine_Hdrlase"/>
</dbReference>
<dbReference type="Proteomes" id="UP000267464">
    <property type="component" value="Unassembled WGS sequence"/>
</dbReference>
<keyword evidence="4" id="KW-1185">Reference proteome</keyword>
<feature type="binding site" evidence="2">
    <location>
        <position position="178"/>
    </location>
    <ligand>
        <name>substrate</name>
    </ligand>
</feature>
<feature type="binding site" evidence="2">
    <location>
        <position position="97"/>
    </location>
    <ligand>
        <name>Mn(2+)</name>
        <dbReference type="ChEBI" id="CHEBI:29035"/>
        <label>2</label>
    </ligand>
</feature>
<accession>A0A3N7HJC0</accession>
<dbReference type="PANTHER" id="PTHR34990:SF1">
    <property type="entry name" value="UDP-2,3-DIACYLGLUCOSAMINE HYDROLASE"/>
    <property type="match status" value="1"/>
</dbReference>
<dbReference type="GO" id="GO:0009245">
    <property type="term" value="P:lipid A biosynthetic process"/>
    <property type="evidence" value="ECO:0007669"/>
    <property type="project" value="UniProtKB-UniRule"/>
</dbReference>
<evidence type="ECO:0000313" key="4">
    <source>
        <dbReference type="Proteomes" id="UP000267464"/>
    </source>
</evidence>
<feature type="binding site" evidence="2">
    <location>
        <position position="30"/>
    </location>
    <ligand>
        <name>Mn(2+)</name>
        <dbReference type="ChEBI" id="CHEBI:29035"/>
        <label>1</label>
    </ligand>
</feature>
<keyword evidence="2" id="KW-0479">Metal-binding</keyword>
<feature type="binding site" evidence="2">
    <location>
        <position position="214"/>
    </location>
    <ligand>
        <name>substrate</name>
    </ligand>
</feature>
<feature type="binding site" evidence="2">
    <location>
        <position position="59"/>
    </location>
    <ligand>
        <name>Mn(2+)</name>
        <dbReference type="ChEBI" id="CHEBI:29035"/>
        <label>1</label>
    </ligand>
</feature>
<dbReference type="HAMAP" id="MF_00575">
    <property type="entry name" value="LpxH"/>
    <property type="match status" value="1"/>
</dbReference>
<keyword evidence="1 2" id="KW-0378">Hydrolase</keyword>
<evidence type="ECO:0000256" key="1">
    <source>
        <dbReference type="ARBA" id="ARBA00022801"/>
    </source>
</evidence>
<dbReference type="InterPro" id="IPR043461">
    <property type="entry name" value="LpxH-like"/>
</dbReference>
<comment type="function">
    <text evidence="2">Hydrolyzes the pyrophosphate bond of UDP-2,3-diacylglucosamine to yield 2,3-diacylglucosamine 1-phosphate (lipid X) and UMP by catalyzing the attack of water at the alpha-P atom. Involved in the biosynthesis of lipid A, a phosphorylated glycolipid that anchors the lipopolysaccharide to the outer membrane of the cell.</text>
</comment>
<dbReference type="NCBIfam" id="NF003743">
    <property type="entry name" value="PRK05340.1"/>
    <property type="match status" value="1"/>
</dbReference>
<dbReference type="GO" id="GO:0019897">
    <property type="term" value="C:extrinsic component of plasma membrane"/>
    <property type="evidence" value="ECO:0007669"/>
    <property type="project" value="UniProtKB-UniRule"/>
</dbReference>
<dbReference type="PANTHER" id="PTHR34990">
    <property type="entry name" value="UDP-2,3-DIACYLGLUCOSAMINE HYDROLASE-RELATED"/>
    <property type="match status" value="1"/>
</dbReference>
<feature type="binding site" evidence="2">
    <location>
        <position position="185"/>
    </location>
    <ligand>
        <name>substrate</name>
    </ligand>
</feature>
<comment type="similarity">
    <text evidence="2">Belongs to the LpxH family.</text>
</comment>
<feature type="binding site" evidence="2">
    <location>
        <position position="216"/>
    </location>
    <ligand>
        <name>Mn(2+)</name>
        <dbReference type="ChEBI" id="CHEBI:29035"/>
        <label>1</label>
    </ligand>
</feature>
<reference evidence="3 4" key="2">
    <citation type="submission" date="2018-12" db="EMBL/GenBank/DDBJ databases">
        <title>Rhizobacter gummiphilus sp. nov., a rubber-degrading bacterium isolated from the soil of a botanical garden in Japan.</title>
        <authorList>
            <person name="Shunsuke S.S."/>
        </authorList>
    </citation>
    <scope>NUCLEOTIDE SEQUENCE [LARGE SCALE GENOMIC DNA]</scope>
    <source>
        <strain evidence="3 4">S-16</strain>
    </source>
</reference>
<keyword evidence="2" id="KW-0997">Cell inner membrane</keyword>
<feature type="binding site" evidence="2">
    <location>
        <position position="214"/>
    </location>
    <ligand>
        <name>Mn(2+)</name>
        <dbReference type="ChEBI" id="CHEBI:29035"/>
        <label>2</label>
    </ligand>
</feature>
<dbReference type="AlphaFoldDB" id="A0A3N7HJC0"/>
<dbReference type="UniPathway" id="UPA00359">
    <property type="reaction ID" value="UER00480"/>
</dbReference>
<sequence length="264" mass="29607">MNEPARPLPAFAEFAVPASWRCIDFLSDLHLGEDTPRTFEALATHLRCTQADAVFMLGDLFEVWVGDDARHEGFEAQCAAMLAEASSHRFLGFMAGNRDFLVGHELLSHCGVMHLADPTVLAGFGSRLLISHGDALCLADSAYQQFRAEVRGEPWQRQFLSQPLSRRREIARGLRAQSEERKRMQRREEWVDLDRDETVRWMQAAGAQDFVHGHTHLPASHDMGHGLTRLVLSDWDLDDAKAPRADVLRWSADGLARIAPATAL</sequence>
<dbReference type="SUPFAM" id="SSF56300">
    <property type="entry name" value="Metallo-dependent phosphatases"/>
    <property type="match status" value="1"/>
</dbReference>
<comment type="catalytic activity">
    <reaction evidence="2">
        <text>UDP-2-N,3-O-bis[(3R)-3-hydroxytetradecanoyl]-alpha-D-glucosamine + H2O = 2-N,3-O-bis[(3R)-3-hydroxytetradecanoyl]-alpha-D-glucosaminyl 1-phosphate + UMP + 2 H(+)</text>
        <dbReference type="Rhea" id="RHEA:25213"/>
        <dbReference type="ChEBI" id="CHEBI:15377"/>
        <dbReference type="ChEBI" id="CHEBI:15378"/>
        <dbReference type="ChEBI" id="CHEBI:57865"/>
        <dbReference type="ChEBI" id="CHEBI:57957"/>
        <dbReference type="ChEBI" id="CHEBI:78847"/>
        <dbReference type="EC" id="3.6.1.54"/>
    </reaction>
</comment>
<evidence type="ECO:0000256" key="2">
    <source>
        <dbReference type="HAMAP-Rule" id="MF_00575"/>
    </source>
</evidence>
<feature type="binding site" evidence="2">
    <location>
        <position position="59"/>
    </location>
    <ligand>
        <name>Mn(2+)</name>
        <dbReference type="ChEBI" id="CHEBI:29035"/>
        <label>2</label>
    </ligand>
</feature>
<comment type="caution">
    <text evidence="3">The sequence shown here is derived from an EMBL/GenBank/DDBJ whole genome shotgun (WGS) entry which is preliminary data.</text>
</comment>
<dbReference type="InterPro" id="IPR029052">
    <property type="entry name" value="Metallo-depent_PP-like"/>
</dbReference>
<evidence type="ECO:0000313" key="3">
    <source>
        <dbReference type="EMBL" id="RQP22148.1"/>
    </source>
</evidence>
<feature type="binding site" evidence="2">
    <location>
        <begin position="97"/>
        <end position="98"/>
    </location>
    <ligand>
        <name>substrate</name>
    </ligand>
</feature>
<keyword evidence="2" id="KW-0441">Lipid A biosynthesis</keyword>
<proteinExistence type="inferred from homology"/>
<keyword evidence="2" id="KW-0444">Lipid biosynthesis</keyword>
<dbReference type="Gene3D" id="3.60.21.10">
    <property type="match status" value="1"/>
</dbReference>
<comment type="cofactor">
    <cofactor evidence="2">
        <name>Mn(2+)</name>
        <dbReference type="ChEBI" id="CHEBI:29035"/>
    </cofactor>
    <text evidence="2">Binds 2 Mn(2+) ions per subunit in a binuclear metal center.</text>
</comment>
<dbReference type="GO" id="GO:0005737">
    <property type="term" value="C:cytoplasm"/>
    <property type="evidence" value="ECO:0007669"/>
    <property type="project" value="InterPro"/>
</dbReference>
<feature type="binding site" evidence="2">
    <location>
        <position position="140"/>
    </location>
    <ligand>
        <name>substrate</name>
    </ligand>
</feature>
<dbReference type="EMBL" id="QUSW01000008">
    <property type="protein sequence ID" value="RQP22148.1"/>
    <property type="molecule type" value="Genomic_DNA"/>
</dbReference>